<sequence>MELDFQSTPFQKPPAQDLNPKFILNPQVRWFCDFLQTSNAYNTFSDERVVKPSFLVRDYAVGYVSLVLFSSFNSHT</sequence>
<reference evidence="2" key="1">
    <citation type="submission" date="2011-08" db="EMBL/GenBank/DDBJ databases">
        <authorList>
            <person name="Rombauts S."/>
        </authorList>
    </citation>
    <scope>NUCLEOTIDE SEQUENCE</scope>
    <source>
        <strain evidence="2">London</strain>
    </source>
</reference>
<evidence type="ECO:0000313" key="2">
    <source>
        <dbReference type="Proteomes" id="UP000015104"/>
    </source>
</evidence>
<reference evidence="1" key="2">
    <citation type="submission" date="2015-06" db="UniProtKB">
        <authorList>
            <consortium name="EnsemblMetazoa"/>
        </authorList>
    </citation>
    <scope>IDENTIFICATION</scope>
</reference>
<name>T1KPQ6_TETUR</name>
<dbReference type="EnsemblMetazoa" id="tetur17g01370.1">
    <property type="protein sequence ID" value="tetur17g01370.1"/>
    <property type="gene ID" value="tetur17g01370"/>
</dbReference>
<dbReference type="EMBL" id="CAEY01000336">
    <property type="status" value="NOT_ANNOTATED_CDS"/>
    <property type="molecule type" value="Genomic_DNA"/>
</dbReference>
<keyword evidence="2" id="KW-1185">Reference proteome</keyword>
<proteinExistence type="predicted"/>
<accession>T1KPQ6</accession>
<evidence type="ECO:0000313" key="1">
    <source>
        <dbReference type="EnsemblMetazoa" id="tetur17g01370.1"/>
    </source>
</evidence>
<dbReference type="HOGENOM" id="CLU_2657642_0_0_1"/>
<dbReference type="Proteomes" id="UP000015104">
    <property type="component" value="Unassembled WGS sequence"/>
</dbReference>
<protein>
    <submittedName>
        <fullName evidence="1">Uncharacterized protein</fullName>
    </submittedName>
</protein>
<organism evidence="1 2">
    <name type="scientific">Tetranychus urticae</name>
    <name type="common">Two-spotted spider mite</name>
    <dbReference type="NCBI Taxonomy" id="32264"/>
    <lineage>
        <taxon>Eukaryota</taxon>
        <taxon>Metazoa</taxon>
        <taxon>Ecdysozoa</taxon>
        <taxon>Arthropoda</taxon>
        <taxon>Chelicerata</taxon>
        <taxon>Arachnida</taxon>
        <taxon>Acari</taxon>
        <taxon>Acariformes</taxon>
        <taxon>Trombidiformes</taxon>
        <taxon>Prostigmata</taxon>
        <taxon>Eleutherengona</taxon>
        <taxon>Raphignathae</taxon>
        <taxon>Tetranychoidea</taxon>
        <taxon>Tetranychidae</taxon>
        <taxon>Tetranychus</taxon>
    </lineage>
</organism>
<dbReference type="AlphaFoldDB" id="T1KPQ6"/>